<keyword evidence="12 16" id="KW-0239">DNA-directed DNA polymerase</keyword>
<dbReference type="Proteomes" id="UP001218895">
    <property type="component" value="Chromosome"/>
</dbReference>
<dbReference type="SUPFAM" id="SSF56672">
    <property type="entry name" value="DNA/RNA polymerases"/>
    <property type="match status" value="1"/>
</dbReference>
<accession>A0AAF0FQS6</accession>
<keyword evidence="4 16" id="KW-0515">Mutator protein</keyword>
<evidence type="ECO:0000256" key="9">
    <source>
        <dbReference type="ARBA" id="ARBA00022723"/>
    </source>
</evidence>
<gene>
    <name evidence="18" type="primary">dinB</name>
    <name evidence="16" type="synonym">dbh</name>
    <name evidence="18" type="ORF">L1994_08205</name>
</gene>
<evidence type="ECO:0000256" key="4">
    <source>
        <dbReference type="ARBA" id="ARBA00022457"/>
    </source>
</evidence>
<dbReference type="Pfam" id="PF00817">
    <property type="entry name" value="IMS"/>
    <property type="match status" value="1"/>
</dbReference>
<protein>
    <recommendedName>
        <fullName evidence="16">DNA polymerase IV</fullName>
        <shortName evidence="16">Pol IV</shortName>
        <ecNumber evidence="16">2.7.7.7</ecNumber>
    </recommendedName>
</protein>
<evidence type="ECO:0000256" key="16">
    <source>
        <dbReference type="HAMAP-Rule" id="MF_01113"/>
    </source>
</evidence>
<sequence length="369" mass="41235">MTKELPQRIILHVDMDSFFASVEIRERPDLKGKPVIIGADPKGGNGRGVVSTCSYEARRFGVHSAMPVSIAYRKCPDGIFLPVNMPLYKKTSKNIMDILREYSEKFEQVSVDEGYLDLTHIGSFEEAEKIAEEIKTRVLLSEDITCSVGIGPSKVVSKIASDYQKPNGLTIVRPEEVSSFLNPMPIGKIPGIGKKTQEILSNAHIKTVTGLVDYDIQKLISLVGRHAADMKLLASGIDNRPVLKREEQKSTGRETTFQTDTKDEIKILDTALNICDEIFQIISSKKLRFRTVTVKIRYSGFITHTRSKSLPRHTTDLQTLKDTASSLISENLDTKLPVRLIGVSVSAFDSQETVQMQIYDFENSGFYKT</sequence>
<evidence type="ECO:0000256" key="12">
    <source>
        <dbReference type="ARBA" id="ARBA00022932"/>
    </source>
</evidence>
<dbReference type="CDD" id="cd03586">
    <property type="entry name" value="PolY_Pol_IV_kappa"/>
    <property type="match status" value="1"/>
</dbReference>
<reference evidence="18" key="1">
    <citation type="submission" date="2022-01" db="EMBL/GenBank/DDBJ databases">
        <title>Complete genome of Methanomicrobium antiquum DSM 21220.</title>
        <authorList>
            <person name="Chen S.-C."/>
            <person name="You Y.-T."/>
            <person name="Zhou Y.-Z."/>
            <person name="Lai M.-C."/>
        </authorList>
    </citation>
    <scope>NUCLEOTIDE SEQUENCE</scope>
    <source>
        <strain evidence="18">DSM 21220</strain>
    </source>
</reference>
<organism evidence="18 19">
    <name type="scientific">Methanomicrobium antiquum</name>
    <dbReference type="NCBI Taxonomy" id="487686"/>
    <lineage>
        <taxon>Archaea</taxon>
        <taxon>Methanobacteriati</taxon>
        <taxon>Methanobacteriota</taxon>
        <taxon>Stenosarchaea group</taxon>
        <taxon>Methanomicrobia</taxon>
        <taxon>Methanomicrobiales</taxon>
        <taxon>Methanomicrobiaceae</taxon>
        <taxon>Methanomicrobium</taxon>
    </lineage>
</organism>
<evidence type="ECO:0000256" key="2">
    <source>
        <dbReference type="ARBA" id="ARBA00010945"/>
    </source>
</evidence>
<comment type="subcellular location">
    <subcellularLocation>
        <location evidence="1 16">Cytoplasm</location>
    </subcellularLocation>
</comment>
<dbReference type="GO" id="GO:0005737">
    <property type="term" value="C:cytoplasm"/>
    <property type="evidence" value="ECO:0007669"/>
    <property type="project" value="UniProtKB-SubCell"/>
</dbReference>
<dbReference type="Pfam" id="PF11799">
    <property type="entry name" value="IMS_C"/>
    <property type="match status" value="1"/>
</dbReference>
<comment type="cofactor">
    <cofactor evidence="16">
        <name>Mg(2+)</name>
        <dbReference type="ChEBI" id="CHEBI:18420"/>
    </cofactor>
    <text evidence="16">Binds 2 magnesium ions per subunit.</text>
</comment>
<dbReference type="EC" id="2.7.7.7" evidence="16"/>
<dbReference type="NCBIfam" id="NF002677">
    <property type="entry name" value="PRK02406.1"/>
    <property type="match status" value="1"/>
</dbReference>
<dbReference type="GO" id="GO:0006281">
    <property type="term" value="P:DNA repair"/>
    <property type="evidence" value="ECO:0007669"/>
    <property type="project" value="UniProtKB-UniRule"/>
</dbReference>
<dbReference type="PANTHER" id="PTHR11076">
    <property type="entry name" value="DNA REPAIR POLYMERASE UMUC / TRANSFERASE FAMILY MEMBER"/>
    <property type="match status" value="1"/>
</dbReference>
<keyword evidence="10 16" id="KW-0227">DNA damage</keyword>
<dbReference type="InterPro" id="IPR050116">
    <property type="entry name" value="DNA_polymerase-Y"/>
</dbReference>
<dbReference type="InterPro" id="IPR001126">
    <property type="entry name" value="UmuC"/>
</dbReference>
<keyword evidence="19" id="KW-1185">Reference proteome</keyword>
<keyword evidence="5 16" id="KW-0963">Cytoplasm</keyword>
<keyword evidence="14 16" id="KW-0234">DNA repair</keyword>
<dbReference type="SUPFAM" id="SSF100879">
    <property type="entry name" value="Lesion bypass DNA polymerase (Y-family), little finger domain"/>
    <property type="match status" value="1"/>
</dbReference>
<dbReference type="GO" id="GO:0003887">
    <property type="term" value="F:DNA-directed DNA polymerase activity"/>
    <property type="evidence" value="ECO:0007669"/>
    <property type="project" value="UniProtKB-UniRule"/>
</dbReference>
<evidence type="ECO:0000256" key="1">
    <source>
        <dbReference type="ARBA" id="ARBA00004496"/>
    </source>
</evidence>
<proteinExistence type="inferred from homology"/>
<feature type="domain" description="UmuC" evidence="17">
    <location>
        <begin position="10"/>
        <end position="193"/>
    </location>
</feature>
<dbReference type="InterPro" id="IPR017961">
    <property type="entry name" value="DNA_pol_Y-fam_little_finger"/>
</dbReference>
<dbReference type="AlphaFoldDB" id="A0AAF0FQS6"/>
<feature type="site" description="Substrate discrimination" evidence="16">
    <location>
        <position position="19"/>
    </location>
</feature>
<dbReference type="Gene3D" id="3.30.70.270">
    <property type="match status" value="1"/>
</dbReference>
<evidence type="ECO:0000256" key="8">
    <source>
        <dbReference type="ARBA" id="ARBA00022705"/>
    </source>
</evidence>
<evidence type="ECO:0000256" key="6">
    <source>
        <dbReference type="ARBA" id="ARBA00022679"/>
    </source>
</evidence>
<dbReference type="KEGG" id="manq:L1994_08205"/>
<feature type="active site" evidence="16">
    <location>
        <position position="113"/>
    </location>
</feature>
<dbReference type="Gene3D" id="3.40.1170.60">
    <property type="match status" value="1"/>
</dbReference>
<feature type="binding site" evidence="16">
    <location>
        <position position="112"/>
    </location>
    <ligand>
        <name>Mg(2+)</name>
        <dbReference type="ChEBI" id="CHEBI:18420"/>
    </ligand>
</feature>
<dbReference type="PROSITE" id="PS50173">
    <property type="entry name" value="UMUC"/>
    <property type="match status" value="1"/>
</dbReference>
<evidence type="ECO:0000256" key="15">
    <source>
        <dbReference type="ARBA" id="ARBA00049244"/>
    </source>
</evidence>
<dbReference type="InterPro" id="IPR036775">
    <property type="entry name" value="DNA_pol_Y-fam_lit_finger_sf"/>
</dbReference>
<keyword evidence="8 16" id="KW-0235">DNA replication</keyword>
<dbReference type="HAMAP" id="MF_01113">
    <property type="entry name" value="DNApol_IV"/>
    <property type="match status" value="1"/>
</dbReference>
<keyword evidence="13 16" id="KW-0238">DNA-binding</keyword>
<dbReference type="Gene3D" id="1.10.150.20">
    <property type="entry name" value="5' to 3' exonuclease, C-terminal subdomain"/>
    <property type="match status" value="1"/>
</dbReference>
<dbReference type="GeneID" id="79950373"/>
<evidence type="ECO:0000256" key="10">
    <source>
        <dbReference type="ARBA" id="ARBA00022763"/>
    </source>
</evidence>
<dbReference type="FunFam" id="3.30.1490.100:FF:000004">
    <property type="entry name" value="DNA polymerase IV"/>
    <property type="match status" value="1"/>
</dbReference>
<feature type="binding site" evidence="16">
    <location>
        <position position="14"/>
    </location>
    <ligand>
        <name>Mg(2+)</name>
        <dbReference type="ChEBI" id="CHEBI:18420"/>
    </ligand>
</feature>
<dbReference type="Pfam" id="PF11798">
    <property type="entry name" value="IMS_HHH"/>
    <property type="match status" value="1"/>
</dbReference>
<dbReference type="InterPro" id="IPR043502">
    <property type="entry name" value="DNA/RNA_pol_sf"/>
</dbReference>
<evidence type="ECO:0000256" key="5">
    <source>
        <dbReference type="ARBA" id="ARBA00022490"/>
    </source>
</evidence>
<evidence type="ECO:0000256" key="11">
    <source>
        <dbReference type="ARBA" id="ARBA00022842"/>
    </source>
</evidence>
<dbReference type="GO" id="GO:0006261">
    <property type="term" value="P:DNA-templated DNA replication"/>
    <property type="evidence" value="ECO:0007669"/>
    <property type="project" value="UniProtKB-UniRule"/>
</dbReference>
<dbReference type="GO" id="GO:0003684">
    <property type="term" value="F:damaged DNA binding"/>
    <property type="evidence" value="ECO:0007669"/>
    <property type="project" value="InterPro"/>
</dbReference>
<dbReference type="PANTHER" id="PTHR11076:SF33">
    <property type="entry name" value="DNA POLYMERASE KAPPA"/>
    <property type="match status" value="1"/>
</dbReference>
<dbReference type="EMBL" id="CP091092">
    <property type="protein sequence ID" value="WFN36126.1"/>
    <property type="molecule type" value="Genomic_DNA"/>
</dbReference>
<evidence type="ECO:0000256" key="14">
    <source>
        <dbReference type="ARBA" id="ARBA00023204"/>
    </source>
</evidence>
<keyword evidence="9 16" id="KW-0479">Metal-binding</keyword>
<evidence type="ECO:0000259" key="17">
    <source>
        <dbReference type="PROSITE" id="PS50173"/>
    </source>
</evidence>
<comment type="function">
    <text evidence="16">Poorly processive, error-prone DNA polymerase involved in untargeted mutagenesis. Copies undamaged DNA at stalled replication forks, which arise in vivo from mismatched or misaligned primer ends. These misaligned primers can be extended by PolIV. Exhibits no 3'-5' exonuclease (proofreading) activity. May be involved in translesional synthesis.</text>
</comment>
<dbReference type="Gene3D" id="3.30.1490.100">
    <property type="entry name" value="DNA polymerase, Y-family, little finger domain"/>
    <property type="match status" value="1"/>
</dbReference>
<name>A0AAF0FQS6_9EURY</name>
<keyword evidence="6 16" id="KW-0808">Transferase</keyword>
<keyword evidence="7 16" id="KW-0548">Nucleotidyltransferase</keyword>
<evidence type="ECO:0000256" key="3">
    <source>
        <dbReference type="ARBA" id="ARBA00011245"/>
    </source>
</evidence>
<evidence type="ECO:0000313" key="18">
    <source>
        <dbReference type="EMBL" id="WFN36126.1"/>
    </source>
</evidence>
<dbReference type="GO" id="GO:0042276">
    <property type="term" value="P:error-prone translesion synthesis"/>
    <property type="evidence" value="ECO:0007669"/>
    <property type="project" value="TreeGrafter"/>
</dbReference>
<dbReference type="InterPro" id="IPR024728">
    <property type="entry name" value="PolY_HhH_motif"/>
</dbReference>
<comment type="catalytic activity">
    <reaction evidence="15 16">
        <text>DNA(n) + a 2'-deoxyribonucleoside 5'-triphosphate = DNA(n+1) + diphosphate</text>
        <dbReference type="Rhea" id="RHEA:22508"/>
        <dbReference type="Rhea" id="RHEA-COMP:17339"/>
        <dbReference type="Rhea" id="RHEA-COMP:17340"/>
        <dbReference type="ChEBI" id="CHEBI:33019"/>
        <dbReference type="ChEBI" id="CHEBI:61560"/>
        <dbReference type="ChEBI" id="CHEBI:173112"/>
        <dbReference type="EC" id="2.7.7.7"/>
    </reaction>
</comment>
<dbReference type="FunFam" id="3.40.1170.60:FF:000001">
    <property type="entry name" value="DNA polymerase IV"/>
    <property type="match status" value="1"/>
</dbReference>
<evidence type="ECO:0000256" key="7">
    <source>
        <dbReference type="ARBA" id="ARBA00022695"/>
    </source>
</evidence>
<comment type="similarity">
    <text evidence="2 16">Belongs to the DNA polymerase type-Y family.</text>
</comment>
<keyword evidence="11 16" id="KW-0460">Magnesium</keyword>
<comment type="subunit">
    <text evidence="3 16">Monomer.</text>
</comment>
<evidence type="ECO:0000313" key="19">
    <source>
        <dbReference type="Proteomes" id="UP001218895"/>
    </source>
</evidence>
<dbReference type="GO" id="GO:0000287">
    <property type="term" value="F:magnesium ion binding"/>
    <property type="evidence" value="ECO:0007669"/>
    <property type="project" value="UniProtKB-UniRule"/>
</dbReference>
<dbReference type="RefSeq" id="WP_278098965.1">
    <property type="nucleotide sequence ID" value="NZ_CP091092.1"/>
</dbReference>
<dbReference type="InterPro" id="IPR022880">
    <property type="entry name" value="DNApol_IV"/>
</dbReference>
<evidence type="ECO:0000256" key="13">
    <source>
        <dbReference type="ARBA" id="ARBA00023125"/>
    </source>
</evidence>
<dbReference type="InterPro" id="IPR043128">
    <property type="entry name" value="Rev_trsase/Diguanyl_cyclase"/>
</dbReference>